<dbReference type="KEGG" id="phu:Phum_PHUM424210"/>
<feature type="transmembrane region" description="Helical" evidence="8">
    <location>
        <begin position="442"/>
        <end position="463"/>
    </location>
</feature>
<dbReference type="HOGENOM" id="CLU_019853_2_1_1"/>
<evidence type="ECO:0000256" key="3">
    <source>
        <dbReference type="ARBA" id="ARBA00022475"/>
    </source>
</evidence>
<evidence type="ECO:0000313" key="10">
    <source>
        <dbReference type="EnsemblMetazoa" id="PHUM424210-PA"/>
    </source>
</evidence>
<keyword evidence="9" id="KW-0675">Receptor</keyword>
<keyword evidence="4 8" id="KW-0812">Transmembrane</keyword>
<keyword evidence="6 8" id="KW-0472">Membrane</keyword>
<dbReference type="AlphaFoldDB" id="E0VSW8"/>
<evidence type="ECO:0000256" key="8">
    <source>
        <dbReference type="SAM" id="Phobius"/>
    </source>
</evidence>
<dbReference type="InParanoid" id="E0VSW8"/>
<dbReference type="InterPro" id="IPR002159">
    <property type="entry name" value="CD36_fam"/>
</dbReference>
<sequence length="534" mass="60853">MTYFVYRKINSYSIGAVYISVRNYTIVHTMVGLSNTKANGTLSYHYWQRPGVIRLTKVYIFNVTNPDGFLNNNEKPKLVEVGPFVYREDMEKVNIKFYNNGTVSFQQNKILRYVPEWSSGNKEDKVVVPNIPLLTLATFTKDLPWILRTGLSVVLGSMDLKPFVSVTPEELVFGYDDILTKLAHKYFPRNKRPNEKMGLLLGRNGTLREISTIFTGHTSMEEFGLLNRVNGLDHLPYWKKPPCNSIKASEGSFFPPRDFTKSDIVHVYDKDLCRILPLKYRGDVSKFGVTAGLYTPSEDALETPEKNEDNKCYCLNVGSYCTPKGLQNINPCHFQAPVFLSYPHFLQADESLLDAVEGLKPDVDKHQTYFKIQHKLGVPLEGLVRVQMNLKISRVSNIKVVSKFPDIIFPIMWIEEGIEELSPPIKRWVYLATTFSDVAVPVFTYGCIFLGGSILVFIFVKAYKSILFADPRIERGKERLTKELRDIRRGSSFLVNGQPKLLILRDSYTLLNNINGDGATTEQEPSEPWPLKPT</sequence>
<dbReference type="PRINTS" id="PR01609">
    <property type="entry name" value="CD36FAMILY"/>
</dbReference>
<reference evidence="9" key="2">
    <citation type="submission" date="2007-04" db="EMBL/GenBank/DDBJ databases">
        <title>The genome of the human body louse.</title>
        <authorList>
            <consortium name="The Human Body Louse Genome Consortium"/>
            <person name="Kirkness E."/>
            <person name="Walenz B."/>
            <person name="Hass B."/>
            <person name="Bruggner R."/>
            <person name="Strausberg R."/>
        </authorList>
    </citation>
    <scope>NUCLEOTIDE SEQUENCE</scope>
    <source>
        <strain evidence="9">USDA</strain>
    </source>
</reference>
<dbReference type="GeneID" id="8234592"/>
<dbReference type="EMBL" id="DS235758">
    <property type="protein sequence ID" value="EEB16474.1"/>
    <property type="molecule type" value="Genomic_DNA"/>
</dbReference>
<dbReference type="GO" id="GO:0005044">
    <property type="term" value="F:scavenger receptor activity"/>
    <property type="evidence" value="ECO:0007669"/>
    <property type="project" value="TreeGrafter"/>
</dbReference>
<dbReference type="PANTHER" id="PTHR11923:SF88">
    <property type="entry name" value="DEBRIS BUSTER, ISOFORM D"/>
    <property type="match status" value="1"/>
</dbReference>
<evidence type="ECO:0000256" key="5">
    <source>
        <dbReference type="ARBA" id="ARBA00022989"/>
    </source>
</evidence>
<dbReference type="OMA" id="NFVPEMS"/>
<dbReference type="Pfam" id="PF01130">
    <property type="entry name" value="CD36"/>
    <property type="match status" value="1"/>
</dbReference>
<dbReference type="VEuPathDB" id="VectorBase:PHUM424210"/>
<evidence type="ECO:0000313" key="11">
    <source>
        <dbReference type="Proteomes" id="UP000009046"/>
    </source>
</evidence>
<dbReference type="eggNOG" id="KOG3776">
    <property type="taxonomic scope" value="Eukaryota"/>
</dbReference>
<evidence type="ECO:0000313" key="9">
    <source>
        <dbReference type="EMBL" id="EEB16474.1"/>
    </source>
</evidence>
<organism>
    <name type="scientific">Pediculus humanus subsp. corporis</name>
    <name type="common">Body louse</name>
    <dbReference type="NCBI Taxonomy" id="121224"/>
    <lineage>
        <taxon>Eukaryota</taxon>
        <taxon>Metazoa</taxon>
        <taxon>Ecdysozoa</taxon>
        <taxon>Arthropoda</taxon>
        <taxon>Hexapoda</taxon>
        <taxon>Insecta</taxon>
        <taxon>Pterygota</taxon>
        <taxon>Neoptera</taxon>
        <taxon>Paraneoptera</taxon>
        <taxon>Psocodea</taxon>
        <taxon>Troctomorpha</taxon>
        <taxon>Phthiraptera</taxon>
        <taxon>Anoplura</taxon>
        <taxon>Pediculidae</taxon>
        <taxon>Pediculus</taxon>
    </lineage>
</organism>
<evidence type="ECO:0000256" key="6">
    <source>
        <dbReference type="ARBA" id="ARBA00023136"/>
    </source>
</evidence>
<reference evidence="9" key="1">
    <citation type="submission" date="2007-04" db="EMBL/GenBank/DDBJ databases">
        <title>Annotation of Pediculus humanus corporis strain USDA.</title>
        <authorList>
            <person name="Kirkness E."/>
            <person name="Hannick L."/>
            <person name="Hass B."/>
            <person name="Bruggner R."/>
            <person name="Lawson D."/>
            <person name="Bidwell S."/>
            <person name="Joardar V."/>
            <person name="Caler E."/>
            <person name="Walenz B."/>
            <person name="Inman J."/>
            <person name="Schobel S."/>
            <person name="Galinsky K."/>
            <person name="Amedeo P."/>
            <person name="Strausberg R."/>
        </authorList>
    </citation>
    <scope>NUCLEOTIDE SEQUENCE</scope>
    <source>
        <strain evidence="9">USDA</strain>
    </source>
</reference>
<reference evidence="10" key="3">
    <citation type="submission" date="2021-02" db="UniProtKB">
        <authorList>
            <consortium name="EnsemblMetazoa"/>
        </authorList>
    </citation>
    <scope>IDENTIFICATION</scope>
    <source>
        <strain evidence="10">USDA</strain>
    </source>
</reference>
<keyword evidence="7" id="KW-0325">Glycoprotein</keyword>
<dbReference type="RefSeq" id="XP_002429212.1">
    <property type="nucleotide sequence ID" value="XM_002429167.1"/>
</dbReference>
<dbReference type="GO" id="GO:0005737">
    <property type="term" value="C:cytoplasm"/>
    <property type="evidence" value="ECO:0007669"/>
    <property type="project" value="TreeGrafter"/>
</dbReference>
<evidence type="ECO:0000256" key="7">
    <source>
        <dbReference type="ARBA" id="ARBA00023180"/>
    </source>
</evidence>
<dbReference type="CTD" id="8234592"/>
<comment type="similarity">
    <text evidence="2">Belongs to the CD36 family.</text>
</comment>
<evidence type="ECO:0000256" key="1">
    <source>
        <dbReference type="ARBA" id="ARBA00004236"/>
    </source>
</evidence>
<dbReference type="OrthoDB" id="18585at2759"/>
<accession>E0VSW8</accession>
<dbReference type="PANTHER" id="PTHR11923">
    <property type="entry name" value="SCAVENGER RECEPTOR CLASS B TYPE-1 SR-B1"/>
    <property type="match status" value="1"/>
</dbReference>
<dbReference type="GO" id="GO:0005886">
    <property type="term" value="C:plasma membrane"/>
    <property type="evidence" value="ECO:0007669"/>
    <property type="project" value="UniProtKB-SubCell"/>
</dbReference>
<name>E0VSW8_PEDHC</name>
<keyword evidence="5 8" id="KW-1133">Transmembrane helix</keyword>
<protein>
    <submittedName>
        <fullName evidence="9 10">Scavenger receptor class B member, putative</fullName>
    </submittedName>
</protein>
<proteinExistence type="inferred from homology"/>
<dbReference type="EMBL" id="AAZO01005187">
    <property type="status" value="NOT_ANNOTATED_CDS"/>
    <property type="molecule type" value="Genomic_DNA"/>
</dbReference>
<dbReference type="EnsemblMetazoa" id="PHUM424210-RA">
    <property type="protein sequence ID" value="PHUM424210-PA"/>
    <property type="gene ID" value="PHUM424210"/>
</dbReference>
<dbReference type="Proteomes" id="UP000009046">
    <property type="component" value="Unassembled WGS sequence"/>
</dbReference>
<gene>
    <name evidence="10" type="primary">8234592</name>
    <name evidence="9" type="ORF">Phum_PHUM424210</name>
</gene>
<evidence type="ECO:0000256" key="2">
    <source>
        <dbReference type="ARBA" id="ARBA00010532"/>
    </source>
</evidence>
<keyword evidence="11" id="KW-1185">Reference proteome</keyword>
<keyword evidence="3" id="KW-1003">Cell membrane</keyword>
<comment type="subcellular location">
    <subcellularLocation>
        <location evidence="1">Cell membrane</location>
    </subcellularLocation>
</comment>
<evidence type="ECO:0000256" key="4">
    <source>
        <dbReference type="ARBA" id="ARBA00022692"/>
    </source>
</evidence>